<gene>
    <name evidence="12" type="ORF">ACFODZ_10160</name>
</gene>
<evidence type="ECO:0000313" key="12">
    <source>
        <dbReference type="EMBL" id="MFC3194599.1"/>
    </source>
</evidence>
<feature type="domain" description="HemY N-terminal" evidence="11">
    <location>
        <begin position="29"/>
        <end position="127"/>
    </location>
</feature>
<evidence type="ECO:0000313" key="13">
    <source>
        <dbReference type="Proteomes" id="UP001595533"/>
    </source>
</evidence>
<dbReference type="RefSeq" id="WP_077410657.1">
    <property type="nucleotide sequence ID" value="NZ_JBHRTS010000005.1"/>
</dbReference>
<accession>A0ABV7J8Z5</accession>
<evidence type="ECO:0000259" key="11">
    <source>
        <dbReference type="Pfam" id="PF07219"/>
    </source>
</evidence>
<dbReference type="EMBL" id="JBHRTS010000005">
    <property type="protein sequence ID" value="MFC3194599.1"/>
    <property type="molecule type" value="Genomic_DNA"/>
</dbReference>
<dbReference type="Gene3D" id="1.25.40.10">
    <property type="entry name" value="Tetratricopeptide repeat domain"/>
    <property type="match status" value="2"/>
</dbReference>
<sequence length="393" mass="44527">MIKGIKILLLFALLLLAAWLTPHLIRNPGLIQIELLGYQIQMTVIAASLLLFALFLLIWLVIGLIKAPKKAINHLTANQSRKKFARGLLALSEGKWSQAEKLLLASATKSPTPELSYMAAARAAVAQQQLQRAEAHLDAAEQVIDNPLTVDLTRCEIWIKSGQAERAMPLLQGILNTYPNNPRAVHLLTQASQQTQDWKLLGETLPKAEKLQLISHQQTNELKKQVTLERFAQVQSPEELQEIWQALNKKQQQRYNHTYCEQALRVGAFQELTGHIEKAQKYQFDDQLVGFWSALPHNLNHRLKVAEKWLVQHPKRPSVLLCNAKLQMAKQNREKAESLLLELLKVAPSQEVHQLLALIYQDQDKSEQALSHFREAANPNQQAMVVIEQDDPS</sequence>
<proteinExistence type="predicted"/>
<dbReference type="SUPFAM" id="SSF48452">
    <property type="entry name" value="TPR-like"/>
    <property type="match status" value="1"/>
</dbReference>
<keyword evidence="13" id="KW-1185">Reference proteome</keyword>
<dbReference type="Pfam" id="PF07219">
    <property type="entry name" value="HemY_N"/>
    <property type="match status" value="1"/>
</dbReference>
<comment type="pathway">
    <text evidence="3">Porphyrin-containing compound metabolism; protoheme biosynthesis.</text>
</comment>
<evidence type="ECO:0000256" key="2">
    <source>
        <dbReference type="ARBA" id="ARBA00004429"/>
    </source>
</evidence>
<feature type="transmembrane region" description="Helical" evidence="10">
    <location>
        <begin position="44"/>
        <end position="65"/>
    </location>
</feature>
<evidence type="ECO:0000256" key="4">
    <source>
        <dbReference type="ARBA" id="ARBA00022475"/>
    </source>
</evidence>
<evidence type="ECO:0000256" key="6">
    <source>
        <dbReference type="ARBA" id="ARBA00022692"/>
    </source>
</evidence>
<keyword evidence="4" id="KW-1003">Cell membrane</keyword>
<keyword evidence="7 10" id="KW-1133">Transmembrane helix</keyword>
<evidence type="ECO:0000256" key="10">
    <source>
        <dbReference type="SAM" id="Phobius"/>
    </source>
</evidence>
<keyword evidence="5" id="KW-0997">Cell inner membrane</keyword>
<dbReference type="NCBIfam" id="TIGR00540">
    <property type="entry name" value="TPR_hemY_coli"/>
    <property type="match status" value="1"/>
</dbReference>
<name>A0ABV7J8Z5_9GAMM</name>
<evidence type="ECO:0000256" key="3">
    <source>
        <dbReference type="ARBA" id="ARBA00004744"/>
    </source>
</evidence>
<evidence type="ECO:0000256" key="7">
    <source>
        <dbReference type="ARBA" id="ARBA00022989"/>
    </source>
</evidence>
<comment type="subcellular location">
    <subcellularLocation>
        <location evidence="2">Cell inner membrane</location>
        <topology evidence="2">Multi-pass membrane protein</topology>
    </subcellularLocation>
</comment>
<evidence type="ECO:0000256" key="9">
    <source>
        <dbReference type="ARBA" id="ARBA00023244"/>
    </source>
</evidence>
<dbReference type="InterPro" id="IPR005254">
    <property type="entry name" value="Heme_biosyn_assoc_TPR_pro"/>
</dbReference>
<dbReference type="InterPro" id="IPR010817">
    <property type="entry name" value="HemY_N"/>
</dbReference>
<dbReference type="Proteomes" id="UP001595533">
    <property type="component" value="Unassembled WGS sequence"/>
</dbReference>
<keyword evidence="9" id="KW-0627">Porphyrin biosynthesis</keyword>
<comment type="function">
    <text evidence="1">Involved in a late step of protoheme IX synthesis.</text>
</comment>
<evidence type="ECO:0000256" key="5">
    <source>
        <dbReference type="ARBA" id="ARBA00022519"/>
    </source>
</evidence>
<comment type="caution">
    <text evidence="12">The sequence shown here is derived from an EMBL/GenBank/DDBJ whole genome shotgun (WGS) entry which is preliminary data.</text>
</comment>
<evidence type="ECO:0000256" key="1">
    <source>
        <dbReference type="ARBA" id="ARBA00002962"/>
    </source>
</evidence>
<keyword evidence="6 10" id="KW-0812">Transmembrane</keyword>
<dbReference type="InterPro" id="IPR011990">
    <property type="entry name" value="TPR-like_helical_dom_sf"/>
</dbReference>
<evidence type="ECO:0000256" key="8">
    <source>
        <dbReference type="ARBA" id="ARBA00023136"/>
    </source>
</evidence>
<reference evidence="13" key="1">
    <citation type="journal article" date="2019" name="Int. J. Syst. Evol. Microbiol.">
        <title>The Global Catalogue of Microorganisms (GCM) 10K type strain sequencing project: providing services to taxonomists for standard genome sequencing and annotation.</title>
        <authorList>
            <consortium name="The Broad Institute Genomics Platform"/>
            <consortium name="The Broad Institute Genome Sequencing Center for Infectious Disease"/>
            <person name="Wu L."/>
            <person name="Ma J."/>
        </authorList>
    </citation>
    <scope>NUCLEOTIDE SEQUENCE [LARGE SCALE GENOMIC DNA]</scope>
    <source>
        <strain evidence="13">KCTC 42953</strain>
    </source>
</reference>
<protein>
    <submittedName>
        <fullName evidence="12">Heme biosynthesis protein HemY</fullName>
    </submittedName>
</protein>
<organism evidence="12 13">
    <name type="scientific">Marinicella sediminis</name>
    <dbReference type="NCBI Taxonomy" id="1792834"/>
    <lineage>
        <taxon>Bacteria</taxon>
        <taxon>Pseudomonadati</taxon>
        <taxon>Pseudomonadota</taxon>
        <taxon>Gammaproteobacteria</taxon>
        <taxon>Lysobacterales</taxon>
        <taxon>Marinicellaceae</taxon>
        <taxon>Marinicella</taxon>
    </lineage>
</organism>
<keyword evidence="8 10" id="KW-0472">Membrane</keyword>